<accession>A0A4Q0S9L1</accession>
<name>A0A4Q0S9L1_9BRAD</name>
<evidence type="ECO:0000256" key="1">
    <source>
        <dbReference type="SAM" id="Coils"/>
    </source>
</evidence>
<feature type="domain" description="Rad50/SbcC-type AAA" evidence="2">
    <location>
        <begin position="27"/>
        <end position="258"/>
    </location>
</feature>
<evidence type="ECO:0000313" key="3">
    <source>
        <dbReference type="EMBL" id="RXH34394.1"/>
    </source>
</evidence>
<dbReference type="PANTHER" id="PTHR32114">
    <property type="entry name" value="ABC TRANSPORTER ABCH.3"/>
    <property type="match status" value="1"/>
</dbReference>
<gene>
    <name evidence="3" type="ORF">XH94_28045</name>
</gene>
<feature type="coiled-coil region" evidence="1">
    <location>
        <begin position="275"/>
        <end position="330"/>
    </location>
</feature>
<evidence type="ECO:0000259" key="2">
    <source>
        <dbReference type="Pfam" id="PF13476"/>
    </source>
</evidence>
<evidence type="ECO:0000313" key="4">
    <source>
        <dbReference type="Proteomes" id="UP000290565"/>
    </source>
</evidence>
<sequence length="638" mass="72753">MTRYEPNLVVTRLVVYRHDKRAYDELFHEGVNVIRGENSSGKSTILNCIYYGLGGDLADWSETALLCTRVAVEVRLNGLLATLSRDISPDSGQPMEIFGGPFEESVNAPRSEWIKYPYRRSPNKESFSQAIFRLLSIPEVANDISGNLTIHQILRLLYSDQLSPVETLFRYDSRFDPPALRDAVGRLLCGAYDNRLYQNEIEIRTLTRQFDDLSAELKSLFAVLGRTDQSLNFAWLEEERRKIVADQKQTQRETEQIERTLIESSGADKLTLKAQEEAYSEVQRLQAELASTQERRDAITLAIADSASFIRSLEQKLASLDDAAVTAQHLGDVHFGICPACLSPLQPSTDDAHCHLCKTDFSGGRGRDRIVAMINDAAIQLKQSHILQETRMEREKGLAAQLTQLRQDWTSAAAKLSAVQRLPSTEARERLRELNRTAGYLQRQLEDLARREDLVRIVEDISARKDALNDRINRLKSENQRLKTSQERQLVRAKTLIADEVRDLLRHDLRRQDSFENPKSIQFDFASNTITVDGHTYFSASSRVILKSSFFLGFFAAATKDPSFRHPRFVMIDTIEDKGMEPERSHNFQNQILRKSRESKSEHQIIYATAMISPDLDDEEFLVGRFYTRDQPTLDIAS</sequence>
<dbReference type="Gene3D" id="3.40.50.300">
    <property type="entry name" value="P-loop containing nucleotide triphosphate hydrolases"/>
    <property type="match status" value="1"/>
</dbReference>
<dbReference type="SUPFAM" id="SSF52540">
    <property type="entry name" value="P-loop containing nucleoside triphosphate hydrolases"/>
    <property type="match status" value="1"/>
</dbReference>
<dbReference type="Proteomes" id="UP000290565">
    <property type="component" value="Unassembled WGS sequence"/>
</dbReference>
<proteinExistence type="predicted"/>
<dbReference type="Pfam" id="PF13476">
    <property type="entry name" value="AAA_23"/>
    <property type="match status" value="1"/>
</dbReference>
<dbReference type="PANTHER" id="PTHR32114:SF2">
    <property type="entry name" value="ABC TRANSPORTER ABCH.3"/>
    <property type="match status" value="1"/>
</dbReference>
<dbReference type="InterPro" id="IPR038729">
    <property type="entry name" value="Rad50/SbcC_AAA"/>
</dbReference>
<keyword evidence="1" id="KW-0175">Coiled coil</keyword>
<reference evidence="3 4" key="1">
    <citation type="submission" date="2015-04" db="EMBL/GenBank/DDBJ databases">
        <title>Comparative genomics of rhizobia nodulating Arachis hypogaea in China.</title>
        <authorList>
            <person name="Li Y."/>
        </authorList>
    </citation>
    <scope>NUCLEOTIDE SEQUENCE [LARGE SCALE GENOMIC DNA]</scope>
    <source>
        <strain evidence="3 4">CCBAU 51787</strain>
    </source>
</reference>
<comment type="caution">
    <text evidence="3">The sequence shown here is derived from an EMBL/GenBank/DDBJ whole genome shotgun (WGS) entry which is preliminary data.</text>
</comment>
<organism evidence="3 4">
    <name type="scientific">Bradyrhizobium zhanjiangense</name>
    <dbReference type="NCBI Taxonomy" id="1325107"/>
    <lineage>
        <taxon>Bacteria</taxon>
        <taxon>Pseudomonadati</taxon>
        <taxon>Pseudomonadota</taxon>
        <taxon>Alphaproteobacteria</taxon>
        <taxon>Hyphomicrobiales</taxon>
        <taxon>Nitrobacteraceae</taxon>
        <taxon>Bradyrhizobium</taxon>
    </lineage>
</organism>
<protein>
    <recommendedName>
        <fullName evidence="2">Rad50/SbcC-type AAA domain-containing protein</fullName>
    </recommendedName>
</protein>
<dbReference type="EMBL" id="LBJM01000078">
    <property type="protein sequence ID" value="RXH34394.1"/>
    <property type="molecule type" value="Genomic_DNA"/>
</dbReference>
<dbReference type="AlphaFoldDB" id="A0A4Q0S9L1"/>
<dbReference type="RefSeq" id="WP_128946635.1">
    <property type="nucleotide sequence ID" value="NZ_LBJM01000078.1"/>
</dbReference>
<dbReference type="GO" id="GO:0016887">
    <property type="term" value="F:ATP hydrolysis activity"/>
    <property type="evidence" value="ECO:0007669"/>
    <property type="project" value="InterPro"/>
</dbReference>
<dbReference type="InterPro" id="IPR027417">
    <property type="entry name" value="P-loop_NTPase"/>
</dbReference>
<feature type="coiled-coil region" evidence="1">
    <location>
        <begin position="431"/>
        <end position="485"/>
    </location>
</feature>
<dbReference type="GO" id="GO:0006302">
    <property type="term" value="P:double-strand break repair"/>
    <property type="evidence" value="ECO:0007669"/>
    <property type="project" value="InterPro"/>
</dbReference>